<dbReference type="PANTHER" id="PTHR42085:SF8">
    <property type="entry name" value="F-BOX DOMAIN-CONTAINING PROTEIN"/>
    <property type="match status" value="1"/>
</dbReference>
<feature type="compositionally biased region" description="Acidic residues" evidence="1">
    <location>
        <begin position="31"/>
        <end position="42"/>
    </location>
</feature>
<evidence type="ECO:0000256" key="1">
    <source>
        <dbReference type="SAM" id="MobiDB-lite"/>
    </source>
</evidence>
<name>A0A8H7MLX7_9PLEO</name>
<dbReference type="AlphaFoldDB" id="A0A8H7MLX7"/>
<feature type="region of interest" description="Disordered" evidence="1">
    <location>
        <begin position="27"/>
        <end position="52"/>
    </location>
</feature>
<feature type="region of interest" description="Disordered" evidence="1">
    <location>
        <begin position="1"/>
        <end position="20"/>
    </location>
</feature>
<dbReference type="EMBL" id="RZGK01000003">
    <property type="protein sequence ID" value="KAF9699970.1"/>
    <property type="molecule type" value="Genomic_DNA"/>
</dbReference>
<feature type="compositionally biased region" description="Polar residues" evidence="1">
    <location>
        <begin position="1"/>
        <end position="11"/>
    </location>
</feature>
<reference evidence="3" key="2">
    <citation type="submission" date="2020-09" db="EMBL/GenBank/DDBJ databases">
        <title>Reference genome assembly for Australian Ascochyta lentis isolate Al4.</title>
        <authorList>
            <person name="Lee R.C."/>
            <person name="Farfan-Caceres L.M."/>
            <person name="Debler J.W."/>
            <person name="Williams A.H."/>
            <person name="Henares B.M."/>
        </authorList>
    </citation>
    <scope>NUCLEOTIDE SEQUENCE</scope>
    <source>
        <strain evidence="3">Al4</strain>
    </source>
</reference>
<reference evidence="3" key="1">
    <citation type="submission" date="2018-12" db="EMBL/GenBank/DDBJ databases">
        <authorList>
            <person name="Syme R.A."/>
            <person name="Farfan-Caceres L."/>
            <person name="Lichtenzveig J."/>
        </authorList>
    </citation>
    <scope>NUCLEOTIDE SEQUENCE</scope>
    <source>
        <strain evidence="3">Al4</strain>
    </source>
</reference>
<evidence type="ECO:0000259" key="2">
    <source>
        <dbReference type="Pfam" id="PF24864"/>
    </source>
</evidence>
<dbReference type="Pfam" id="PF24864">
    <property type="entry name" value="DUF7730"/>
    <property type="match status" value="1"/>
</dbReference>
<evidence type="ECO:0000313" key="4">
    <source>
        <dbReference type="Proteomes" id="UP000651452"/>
    </source>
</evidence>
<dbReference type="Proteomes" id="UP000651452">
    <property type="component" value="Unassembled WGS sequence"/>
</dbReference>
<comment type="caution">
    <text evidence="3">The sequence shown here is derived from an EMBL/GenBank/DDBJ whole genome shotgun (WGS) entry which is preliminary data.</text>
</comment>
<organism evidence="3 4">
    <name type="scientific">Ascochyta lentis</name>
    <dbReference type="NCBI Taxonomy" id="205686"/>
    <lineage>
        <taxon>Eukaryota</taxon>
        <taxon>Fungi</taxon>
        <taxon>Dikarya</taxon>
        <taxon>Ascomycota</taxon>
        <taxon>Pezizomycotina</taxon>
        <taxon>Dothideomycetes</taxon>
        <taxon>Pleosporomycetidae</taxon>
        <taxon>Pleosporales</taxon>
        <taxon>Pleosporineae</taxon>
        <taxon>Didymellaceae</taxon>
        <taxon>Ascochyta</taxon>
    </lineage>
</organism>
<keyword evidence="4" id="KW-1185">Reference proteome</keyword>
<protein>
    <recommendedName>
        <fullName evidence="2">DUF7730 domain-containing protein</fullName>
    </recommendedName>
</protein>
<gene>
    <name evidence="3" type="ORF">EKO04_001873</name>
</gene>
<feature type="domain" description="DUF7730" evidence="2">
    <location>
        <begin position="67"/>
        <end position="192"/>
    </location>
</feature>
<accession>A0A8H7MLX7</accession>
<evidence type="ECO:0000313" key="3">
    <source>
        <dbReference type="EMBL" id="KAF9699970.1"/>
    </source>
</evidence>
<sequence length="324" mass="36829">MSQATAPQMTFASGRYSKRKRTQVNYRMEELDVDDTDIESEEDVVKPKKQRKTAVSRPLPKRKIFPFLELPAEIRNMIYTYALTDPSGINFVAVQRNRRRCVERVSQKTFNSASGSRSYYQSSRINDSIDDANDLPTSLVPSLLAVNKQIHQEGGDVLYSNELAFADTVALYAFMINLGPGSASHLRTMRLSGWGRGRTSKAYNNACFAVLIWATNLEKFQIDTSMGGWYRQPKGAAQLFYRNAFPWLEAVGTAKGKFDAALDILDVTEESLGRSHYNTSQDRSDETRRTMFNTELSRNLELQQNRIMATSVKRRTRKVSDNID</sequence>
<proteinExistence type="predicted"/>
<dbReference type="InterPro" id="IPR038883">
    <property type="entry name" value="AN11006-like"/>
</dbReference>
<dbReference type="PANTHER" id="PTHR42085">
    <property type="entry name" value="F-BOX DOMAIN-CONTAINING PROTEIN"/>
    <property type="match status" value="1"/>
</dbReference>
<dbReference type="OrthoDB" id="5397846at2759"/>
<dbReference type="InterPro" id="IPR056632">
    <property type="entry name" value="DUF7730"/>
</dbReference>